<dbReference type="GeneID" id="37019075"/>
<feature type="transmembrane region" description="Helical" evidence="8">
    <location>
        <begin position="185"/>
        <end position="207"/>
    </location>
</feature>
<evidence type="ECO:0000256" key="2">
    <source>
        <dbReference type="ARBA" id="ARBA00008807"/>
    </source>
</evidence>
<dbReference type="STRING" id="1280837.A0A316VE62"/>
<feature type="transmembrane region" description="Helical" evidence="8">
    <location>
        <begin position="219"/>
        <end position="240"/>
    </location>
</feature>
<evidence type="ECO:0000256" key="6">
    <source>
        <dbReference type="ARBA" id="ARBA00023136"/>
    </source>
</evidence>
<keyword evidence="10" id="KW-1185">Reference proteome</keyword>
<feature type="transmembrane region" description="Helical" evidence="8">
    <location>
        <begin position="692"/>
        <end position="713"/>
    </location>
</feature>
<feature type="transmembrane region" description="Helical" evidence="8">
    <location>
        <begin position="471"/>
        <end position="493"/>
    </location>
</feature>
<feature type="compositionally biased region" description="Basic and acidic residues" evidence="7">
    <location>
        <begin position="31"/>
        <end position="43"/>
    </location>
</feature>
<keyword evidence="4 8" id="KW-0812">Transmembrane</keyword>
<feature type="compositionally biased region" description="Basic and acidic residues" evidence="7">
    <location>
        <begin position="54"/>
        <end position="69"/>
    </location>
</feature>
<feature type="transmembrane region" description="Helical" evidence="8">
    <location>
        <begin position="500"/>
        <end position="519"/>
    </location>
</feature>
<dbReference type="PANTHER" id="PTHR31645:SF3">
    <property type="entry name" value="OLIGOPEPTIDE TRANSPORTER"/>
    <property type="match status" value="1"/>
</dbReference>
<feature type="transmembrane region" description="Helical" evidence="8">
    <location>
        <begin position="590"/>
        <end position="611"/>
    </location>
</feature>
<accession>A0A316VE62</accession>
<sequence>MERNDYYATGGPDAALNVATRLHAHPVTQDGAHEDIVHADEPVPRPSIVHRASSSKDEKGSLGESDEKVTNALPYGSNEKPQAEDMEDLQESFTAEDLARGVPFPESSLPYEEGSGLTLRALAVGTALGFIIAASNIYLGLKTGFTFSATLFASLLGFVIIKSLTKVLPDGKGGSFFGPRENVTIQSAAAGSSGLTSMFVAAVPAMYRLGLLKDPETDFARLFTFCFCSAFYACFFAIPLRKFYILKQKLVFPTPTATALAIRAMHTANGAALARKKTKALGIAFGCAIVYCVVNTYVPGILLDQHIFYWLYSWGATNAIYVDNWGWYTTITPAFFGSGMLAGMNASWSFLGGLFLGYAMIGPSLVATGEAKCHSYADDGFDHAYTCFSTTQYKPGKTELKSASPRYWLIWPAVLMMFGYSFAEVAMNYKSLWAGIRSAGVETYCKITGKEMPIYEDAIPDPAPKSQQVPLLYVLVGLTLSILMTILVCALQFDMNVGNVILAIILAFLFSFIGIQSSGTTDINPLSSVAKASQLIVGGALKGEGRTGPSAQLENLIAGSIASSAAAHSVDMVGDLKTGHWLRASPLTQFYAQLFGSLWATPFSVGLFVLFSKAYPCVLDAAAETCVFGAPSVAAWQAVSVAVVAPQLPVTLSSGLTAIVLTIIAIATVIARYKFIPPKYHVYLPNWNAIGIGFLVPNCNYGIAMATGATFVHFWSKKYPGNADIYAYAIAAGLVAGEGIAGVINAILEIAGVSGAILGTKVALPPWSV</sequence>
<feature type="transmembrane region" description="Helical" evidence="8">
    <location>
        <begin position="618"/>
        <end position="639"/>
    </location>
</feature>
<dbReference type="GO" id="GO:0000329">
    <property type="term" value="C:fungal-type vacuole membrane"/>
    <property type="evidence" value="ECO:0007669"/>
    <property type="project" value="TreeGrafter"/>
</dbReference>
<evidence type="ECO:0000313" key="9">
    <source>
        <dbReference type="EMBL" id="PWN35846.1"/>
    </source>
</evidence>
<feature type="transmembrane region" description="Helical" evidence="8">
    <location>
        <begin position="117"/>
        <end position="139"/>
    </location>
</feature>
<feature type="transmembrane region" description="Helical" evidence="8">
    <location>
        <begin position="725"/>
        <end position="748"/>
    </location>
</feature>
<feature type="transmembrane region" description="Helical" evidence="8">
    <location>
        <begin position="346"/>
        <end position="366"/>
    </location>
</feature>
<proteinExistence type="inferred from homology"/>
<feature type="transmembrane region" description="Helical" evidence="8">
    <location>
        <begin position="280"/>
        <end position="302"/>
    </location>
</feature>
<dbReference type="OrthoDB" id="77405at2759"/>
<dbReference type="InParanoid" id="A0A316VE62"/>
<dbReference type="AlphaFoldDB" id="A0A316VE62"/>
<evidence type="ECO:0000256" key="8">
    <source>
        <dbReference type="SAM" id="Phobius"/>
    </source>
</evidence>
<dbReference type="InterPro" id="IPR045035">
    <property type="entry name" value="YSL-like"/>
</dbReference>
<dbReference type="RefSeq" id="XP_025356148.1">
    <property type="nucleotide sequence ID" value="XM_025497294.1"/>
</dbReference>
<dbReference type="NCBIfam" id="TIGR00728">
    <property type="entry name" value="OPT_sfam"/>
    <property type="match status" value="1"/>
</dbReference>
<comment type="subcellular location">
    <subcellularLocation>
        <location evidence="1">Membrane</location>
        <topology evidence="1">Multi-pass membrane protein</topology>
    </subcellularLocation>
</comment>
<dbReference type="Proteomes" id="UP000245771">
    <property type="component" value="Unassembled WGS sequence"/>
</dbReference>
<evidence type="ECO:0000313" key="10">
    <source>
        <dbReference type="Proteomes" id="UP000245771"/>
    </source>
</evidence>
<feature type="transmembrane region" description="Helical" evidence="8">
    <location>
        <begin position="651"/>
        <end position="671"/>
    </location>
</feature>
<keyword evidence="3" id="KW-0813">Transport</keyword>
<evidence type="ECO:0000256" key="5">
    <source>
        <dbReference type="ARBA" id="ARBA00022989"/>
    </source>
</evidence>
<reference evidence="9 10" key="1">
    <citation type="journal article" date="2018" name="Mol. Biol. Evol.">
        <title>Broad Genomic Sampling Reveals a Smut Pathogenic Ancestry of the Fungal Clade Ustilaginomycotina.</title>
        <authorList>
            <person name="Kijpornyongpan T."/>
            <person name="Mondo S.J."/>
            <person name="Barry K."/>
            <person name="Sandor L."/>
            <person name="Lee J."/>
            <person name="Lipzen A."/>
            <person name="Pangilinan J."/>
            <person name="LaButti K."/>
            <person name="Hainaut M."/>
            <person name="Henrissat B."/>
            <person name="Grigoriev I.V."/>
            <person name="Spatafora J.W."/>
            <person name="Aime M.C."/>
        </authorList>
    </citation>
    <scope>NUCLEOTIDE SEQUENCE [LARGE SCALE GENOMIC DNA]</scope>
    <source>
        <strain evidence="9 10">MCA 3882</strain>
    </source>
</reference>
<dbReference type="GO" id="GO:0035673">
    <property type="term" value="F:oligopeptide transmembrane transporter activity"/>
    <property type="evidence" value="ECO:0007669"/>
    <property type="project" value="InterPro"/>
</dbReference>
<dbReference type="EMBL" id="KZ819603">
    <property type="protein sequence ID" value="PWN35846.1"/>
    <property type="molecule type" value="Genomic_DNA"/>
</dbReference>
<keyword evidence="5 8" id="KW-1133">Transmembrane helix</keyword>
<feature type="transmembrane region" description="Helical" evidence="8">
    <location>
        <begin position="145"/>
        <end position="164"/>
    </location>
</feature>
<evidence type="ECO:0000256" key="3">
    <source>
        <dbReference type="ARBA" id="ARBA00022448"/>
    </source>
</evidence>
<dbReference type="InterPro" id="IPR004813">
    <property type="entry name" value="OPT"/>
</dbReference>
<gene>
    <name evidence="9" type="ORF">FA14DRAFT_145881</name>
</gene>
<keyword evidence="6 8" id="KW-0472">Membrane</keyword>
<feature type="transmembrane region" description="Helical" evidence="8">
    <location>
        <begin position="407"/>
        <end position="423"/>
    </location>
</feature>
<dbReference type="PANTHER" id="PTHR31645">
    <property type="entry name" value="OLIGOPEPTIDE TRANSPORTER YGL114W-RELATED"/>
    <property type="match status" value="1"/>
</dbReference>
<feature type="region of interest" description="Disordered" evidence="7">
    <location>
        <begin position="24"/>
        <end position="85"/>
    </location>
</feature>
<protein>
    <submittedName>
        <fullName evidence="9">OPT superfamily oligopeptide transporter</fullName>
    </submittedName>
</protein>
<comment type="similarity">
    <text evidence="2">Belongs to the oligopeptide OPT transporter family.</text>
</comment>
<evidence type="ECO:0000256" key="4">
    <source>
        <dbReference type="ARBA" id="ARBA00022692"/>
    </source>
</evidence>
<name>A0A316VE62_9BASI</name>
<evidence type="ECO:0000256" key="1">
    <source>
        <dbReference type="ARBA" id="ARBA00004141"/>
    </source>
</evidence>
<dbReference type="Pfam" id="PF03169">
    <property type="entry name" value="OPT"/>
    <property type="match status" value="1"/>
</dbReference>
<organism evidence="9 10">
    <name type="scientific">Meira miltonrushii</name>
    <dbReference type="NCBI Taxonomy" id="1280837"/>
    <lineage>
        <taxon>Eukaryota</taxon>
        <taxon>Fungi</taxon>
        <taxon>Dikarya</taxon>
        <taxon>Basidiomycota</taxon>
        <taxon>Ustilaginomycotina</taxon>
        <taxon>Exobasidiomycetes</taxon>
        <taxon>Exobasidiales</taxon>
        <taxon>Brachybasidiaceae</taxon>
        <taxon>Meira</taxon>
    </lineage>
</organism>
<evidence type="ECO:0000256" key="7">
    <source>
        <dbReference type="SAM" id="MobiDB-lite"/>
    </source>
</evidence>